<organism evidence="24 25">
    <name type="scientific">Fibrobacter intestinalis</name>
    <dbReference type="NCBI Taxonomy" id="28122"/>
    <lineage>
        <taxon>Bacteria</taxon>
        <taxon>Pseudomonadati</taxon>
        <taxon>Fibrobacterota</taxon>
        <taxon>Fibrobacteria</taxon>
        <taxon>Fibrobacterales</taxon>
        <taxon>Fibrobacteraceae</taxon>
        <taxon>Fibrobacter</taxon>
    </lineage>
</organism>
<feature type="domain" description="Response regulatory" evidence="20">
    <location>
        <begin position="824"/>
        <end position="941"/>
    </location>
</feature>
<dbReference type="PROSITE" id="PS50112">
    <property type="entry name" value="PAS"/>
    <property type="match status" value="1"/>
</dbReference>
<dbReference type="Gene3D" id="1.20.120.160">
    <property type="entry name" value="HPT domain"/>
    <property type="match status" value="1"/>
</dbReference>
<dbReference type="Proteomes" id="UP000184275">
    <property type="component" value="Unassembled WGS sequence"/>
</dbReference>
<evidence type="ECO:0000259" key="21">
    <source>
        <dbReference type="PROSITE" id="PS50112"/>
    </source>
</evidence>
<dbReference type="InterPro" id="IPR003661">
    <property type="entry name" value="HisK_dim/P_dom"/>
</dbReference>
<dbReference type="InterPro" id="IPR001789">
    <property type="entry name" value="Sig_transdc_resp-reg_receiver"/>
</dbReference>
<dbReference type="GO" id="GO:0005524">
    <property type="term" value="F:ATP binding"/>
    <property type="evidence" value="ECO:0007669"/>
    <property type="project" value="UniProtKB-KW"/>
</dbReference>
<feature type="domain" description="PAC" evidence="22">
    <location>
        <begin position="523"/>
        <end position="575"/>
    </location>
</feature>
<evidence type="ECO:0000256" key="7">
    <source>
        <dbReference type="ARBA" id="ARBA00022692"/>
    </source>
</evidence>
<dbReference type="EC" id="2.7.13.3" evidence="3"/>
<dbReference type="CDD" id="cd00130">
    <property type="entry name" value="PAS"/>
    <property type="match status" value="2"/>
</dbReference>
<comment type="catalytic activity">
    <reaction evidence="1">
        <text>ATP + protein L-histidine = ADP + protein N-phospho-L-histidine.</text>
        <dbReference type="EC" id="2.7.13.3"/>
    </reaction>
</comment>
<feature type="modified residue" description="4-aspartylphosphate" evidence="17">
    <location>
        <position position="1015"/>
    </location>
</feature>
<dbReference type="Gene3D" id="3.30.565.10">
    <property type="entry name" value="Histidine kinase-like ATPase, C-terminal domain"/>
    <property type="match status" value="1"/>
</dbReference>
<dbReference type="GO" id="GO:0006355">
    <property type="term" value="P:regulation of DNA-templated transcription"/>
    <property type="evidence" value="ECO:0007669"/>
    <property type="project" value="InterPro"/>
</dbReference>
<keyword evidence="25" id="KW-1185">Reference proteome</keyword>
<evidence type="ECO:0000256" key="6">
    <source>
        <dbReference type="ARBA" id="ARBA00022679"/>
    </source>
</evidence>
<keyword evidence="5 17" id="KW-0597">Phosphoprotein</keyword>
<evidence type="ECO:0000256" key="1">
    <source>
        <dbReference type="ARBA" id="ARBA00000085"/>
    </source>
</evidence>
<dbReference type="InterPro" id="IPR011006">
    <property type="entry name" value="CheY-like_superfamily"/>
</dbReference>
<dbReference type="InterPro" id="IPR003594">
    <property type="entry name" value="HATPase_dom"/>
</dbReference>
<dbReference type="SMART" id="SM00387">
    <property type="entry name" value="HATPase_c"/>
    <property type="match status" value="1"/>
</dbReference>
<dbReference type="CDD" id="cd16922">
    <property type="entry name" value="HATPase_EvgS-ArcB-TorS-like"/>
    <property type="match status" value="1"/>
</dbReference>
<dbReference type="SMART" id="SM00091">
    <property type="entry name" value="PAS"/>
    <property type="match status" value="2"/>
</dbReference>
<evidence type="ECO:0000259" key="23">
    <source>
        <dbReference type="PROSITE" id="PS50894"/>
    </source>
</evidence>
<evidence type="ECO:0000256" key="18">
    <source>
        <dbReference type="SAM" id="Phobius"/>
    </source>
</evidence>
<evidence type="ECO:0000256" key="12">
    <source>
        <dbReference type="ARBA" id="ARBA00023012"/>
    </source>
</evidence>
<dbReference type="CDD" id="cd00082">
    <property type="entry name" value="HisKA"/>
    <property type="match status" value="1"/>
</dbReference>
<keyword evidence="7 18" id="KW-0812">Transmembrane</keyword>
<keyword evidence="9" id="KW-0418">Kinase</keyword>
<keyword evidence="10" id="KW-0067">ATP-binding</keyword>
<evidence type="ECO:0000256" key="8">
    <source>
        <dbReference type="ARBA" id="ARBA00022741"/>
    </source>
</evidence>
<proteinExistence type="predicted"/>
<dbReference type="InterPro" id="IPR036890">
    <property type="entry name" value="HATPase_C_sf"/>
</dbReference>
<keyword evidence="13 18" id="KW-0472">Membrane</keyword>
<dbReference type="GO" id="GO:0005886">
    <property type="term" value="C:plasma membrane"/>
    <property type="evidence" value="ECO:0007669"/>
    <property type="project" value="UniProtKB-SubCell"/>
</dbReference>
<keyword evidence="11 18" id="KW-1133">Transmembrane helix</keyword>
<feature type="domain" description="PAS" evidence="21">
    <location>
        <begin position="450"/>
        <end position="494"/>
    </location>
</feature>
<feature type="domain" description="Response regulatory" evidence="20">
    <location>
        <begin position="966"/>
        <end position="1084"/>
    </location>
</feature>
<dbReference type="PROSITE" id="PS50113">
    <property type="entry name" value="PAC"/>
    <property type="match status" value="1"/>
</dbReference>
<dbReference type="FunFam" id="1.10.287.130:FF:000002">
    <property type="entry name" value="Two-component osmosensing histidine kinase"/>
    <property type="match status" value="1"/>
</dbReference>
<dbReference type="PROSITE" id="PS50109">
    <property type="entry name" value="HIS_KIN"/>
    <property type="match status" value="1"/>
</dbReference>
<dbReference type="FunFam" id="3.30.565.10:FF:000010">
    <property type="entry name" value="Sensor histidine kinase RcsC"/>
    <property type="match status" value="1"/>
</dbReference>
<dbReference type="InterPro" id="IPR036641">
    <property type="entry name" value="HPT_dom_sf"/>
</dbReference>
<keyword evidence="8" id="KW-0547">Nucleotide-binding</keyword>
<dbReference type="InterPro" id="IPR000014">
    <property type="entry name" value="PAS"/>
</dbReference>
<keyword evidence="4" id="KW-1003">Cell membrane</keyword>
<keyword evidence="6" id="KW-0808">Transferase</keyword>
<reference evidence="25" key="1">
    <citation type="submission" date="2016-11" db="EMBL/GenBank/DDBJ databases">
        <authorList>
            <person name="Varghese N."/>
            <person name="Submissions S."/>
        </authorList>
    </citation>
    <scope>NUCLEOTIDE SEQUENCE [LARGE SCALE GENOMIC DNA]</scope>
    <source>
        <strain evidence="25">UWOS</strain>
    </source>
</reference>
<dbReference type="PRINTS" id="PR00344">
    <property type="entry name" value="BCTRLSENSOR"/>
</dbReference>
<evidence type="ECO:0000256" key="15">
    <source>
        <dbReference type="ARBA" id="ARBA00068150"/>
    </source>
</evidence>
<evidence type="ECO:0000313" key="25">
    <source>
        <dbReference type="Proteomes" id="UP000184275"/>
    </source>
</evidence>
<dbReference type="CDD" id="cd17546">
    <property type="entry name" value="REC_hyHK_CKI1_RcsC-like"/>
    <property type="match status" value="1"/>
</dbReference>
<dbReference type="PROSITE" id="PS50110">
    <property type="entry name" value="RESPONSE_REGULATORY"/>
    <property type="match status" value="2"/>
</dbReference>
<dbReference type="Gene3D" id="3.30.450.20">
    <property type="entry name" value="PAS domain"/>
    <property type="match status" value="3"/>
</dbReference>
<name>A0A1M6T0B7_9BACT</name>
<dbReference type="InterPro" id="IPR004358">
    <property type="entry name" value="Sig_transdc_His_kin-like_C"/>
</dbReference>
<dbReference type="SMART" id="SM00448">
    <property type="entry name" value="REC"/>
    <property type="match status" value="2"/>
</dbReference>
<dbReference type="Pfam" id="PF13426">
    <property type="entry name" value="PAS_9"/>
    <property type="match status" value="1"/>
</dbReference>
<evidence type="ECO:0000256" key="3">
    <source>
        <dbReference type="ARBA" id="ARBA00012438"/>
    </source>
</evidence>
<evidence type="ECO:0000256" key="11">
    <source>
        <dbReference type="ARBA" id="ARBA00022989"/>
    </source>
</evidence>
<evidence type="ECO:0000256" key="5">
    <source>
        <dbReference type="ARBA" id="ARBA00022553"/>
    </source>
</evidence>
<protein>
    <recommendedName>
        <fullName evidence="15">Sensory/regulatory protein RpfC</fullName>
        <ecNumber evidence="3">2.7.13.3</ecNumber>
    </recommendedName>
</protein>
<evidence type="ECO:0000259" key="19">
    <source>
        <dbReference type="PROSITE" id="PS50109"/>
    </source>
</evidence>
<evidence type="ECO:0000256" key="13">
    <source>
        <dbReference type="ARBA" id="ARBA00023136"/>
    </source>
</evidence>
<dbReference type="InterPro" id="IPR036097">
    <property type="entry name" value="HisK_dim/P_sf"/>
</dbReference>
<dbReference type="InterPro" id="IPR000700">
    <property type="entry name" value="PAS-assoc_C"/>
</dbReference>
<dbReference type="SUPFAM" id="SSF47384">
    <property type="entry name" value="Homodimeric domain of signal transducing histidine kinase"/>
    <property type="match status" value="1"/>
</dbReference>
<comment type="subunit">
    <text evidence="14">At low DSF concentrations, interacts with RpfF.</text>
</comment>
<evidence type="ECO:0000256" key="2">
    <source>
        <dbReference type="ARBA" id="ARBA00004651"/>
    </source>
</evidence>
<evidence type="ECO:0000256" key="9">
    <source>
        <dbReference type="ARBA" id="ARBA00022777"/>
    </source>
</evidence>
<evidence type="ECO:0000259" key="22">
    <source>
        <dbReference type="PROSITE" id="PS50113"/>
    </source>
</evidence>
<dbReference type="Gene3D" id="3.40.50.2300">
    <property type="match status" value="2"/>
</dbReference>
<evidence type="ECO:0000256" key="17">
    <source>
        <dbReference type="PROSITE-ProRule" id="PRU00169"/>
    </source>
</evidence>
<dbReference type="SUPFAM" id="SSF52172">
    <property type="entry name" value="CheY-like"/>
    <property type="match status" value="2"/>
</dbReference>
<dbReference type="Pfam" id="PF01627">
    <property type="entry name" value="Hpt"/>
    <property type="match status" value="1"/>
</dbReference>
<accession>A0A1M6T0B7</accession>
<dbReference type="Gene3D" id="1.10.287.130">
    <property type="match status" value="1"/>
</dbReference>
<dbReference type="GO" id="GO:0000155">
    <property type="term" value="F:phosphorelay sensor kinase activity"/>
    <property type="evidence" value="ECO:0007669"/>
    <property type="project" value="InterPro"/>
</dbReference>
<dbReference type="EMBL" id="FRAW01000008">
    <property type="protein sequence ID" value="SHK50350.1"/>
    <property type="molecule type" value="Genomic_DNA"/>
</dbReference>
<dbReference type="RefSeq" id="WP_073303336.1">
    <property type="nucleotide sequence ID" value="NZ_FRAW01000008.1"/>
</dbReference>
<dbReference type="Pfam" id="PF00989">
    <property type="entry name" value="PAS"/>
    <property type="match status" value="1"/>
</dbReference>
<dbReference type="PROSITE" id="PS50894">
    <property type="entry name" value="HPT"/>
    <property type="match status" value="1"/>
</dbReference>
<feature type="transmembrane region" description="Helical" evidence="18">
    <location>
        <begin position="289"/>
        <end position="315"/>
    </location>
</feature>
<evidence type="ECO:0000256" key="4">
    <source>
        <dbReference type="ARBA" id="ARBA00022475"/>
    </source>
</evidence>
<dbReference type="Pfam" id="PF02518">
    <property type="entry name" value="HATPase_c"/>
    <property type="match status" value="1"/>
</dbReference>
<dbReference type="PANTHER" id="PTHR45339:SF1">
    <property type="entry name" value="HYBRID SIGNAL TRANSDUCTION HISTIDINE KINASE J"/>
    <property type="match status" value="1"/>
</dbReference>
<feature type="transmembrane region" description="Helical" evidence="18">
    <location>
        <begin position="12"/>
        <end position="34"/>
    </location>
</feature>
<dbReference type="PANTHER" id="PTHR45339">
    <property type="entry name" value="HYBRID SIGNAL TRANSDUCTION HISTIDINE KINASE J"/>
    <property type="match status" value="1"/>
</dbReference>
<evidence type="ECO:0000256" key="16">
    <source>
        <dbReference type="PROSITE-ProRule" id="PRU00110"/>
    </source>
</evidence>
<dbReference type="SUPFAM" id="SSF55785">
    <property type="entry name" value="PYP-like sensor domain (PAS domain)"/>
    <property type="match status" value="2"/>
</dbReference>
<evidence type="ECO:0000313" key="24">
    <source>
        <dbReference type="EMBL" id="SHK50350.1"/>
    </source>
</evidence>
<comment type="subcellular location">
    <subcellularLocation>
        <location evidence="2">Cell membrane</location>
        <topology evidence="2">Multi-pass membrane protein</topology>
    </subcellularLocation>
</comment>
<evidence type="ECO:0000259" key="20">
    <source>
        <dbReference type="PROSITE" id="PS50110"/>
    </source>
</evidence>
<evidence type="ECO:0000256" key="10">
    <source>
        <dbReference type="ARBA" id="ARBA00022840"/>
    </source>
</evidence>
<dbReference type="InterPro" id="IPR005467">
    <property type="entry name" value="His_kinase_dom"/>
</dbReference>
<dbReference type="InterPro" id="IPR035965">
    <property type="entry name" value="PAS-like_dom_sf"/>
</dbReference>
<dbReference type="CDD" id="cd18773">
    <property type="entry name" value="PDC1_HK_sensor"/>
    <property type="match status" value="1"/>
</dbReference>
<evidence type="ECO:0000256" key="14">
    <source>
        <dbReference type="ARBA" id="ARBA00064003"/>
    </source>
</evidence>
<dbReference type="Pfam" id="PF00072">
    <property type="entry name" value="Response_reg"/>
    <property type="match status" value="1"/>
</dbReference>
<feature type="domain" description="HPt" evidence="23">
    <location>
        <begin position="1131"/>
        <end position="1228"/>
    </location>
</feature>
<dbReference type="NCBIfam" id="TIGR00229">
    <property type="entry name" value="sensory_box"/>
    <property type="match status" value="1"/>
</dbReference>
<gene>
    <name evidence="24" type="ORF">SAMN05720469_10823</name>
</gene>
<dbReference type="InterPro" id="IPR013767">
    <property type="entry name" value="PAS_fold"/>
</dbReference>
<dbReference type="SMART" id="SM00388">
    <property type="entry name" value="HisKA"/>
    <property type="match status" value="1"/>
</dbReference>
<dbReference type="InterPro" id="IPR008207">
    <property type="entry name" value="Sig_transdc_His_kin_Hpt_dom"/>
</dbReference>
<feature type="domain" description="Histidine kinase" evidence="19">
    <location>
        <begin position="586"/>
        <end position="807"/>
    </location>
</feature>
<dbReference type="SUPFAM" id="SSF47226">
    <property type="entry name" value="Histidine-containing phosphotransfer domain, HPT domain"/>
    <property type="match status" value="1"/>
</dbReference>
<comment type="caution">
    <text evidence="17">Lacks conserved residue(s) required for the propagation of feature annotation.</text>
</comment>
<feature type="modified residue" description="Phosphohistidine" evidence="16">
    <location>
        <position position="1170"/>
    </location>
</feature>
<dbReference type="SUPFAM" id="SSF55874">
    <property type="entry name" value="ATPase domain of HSP90 chaperone/DNA topoisomerase II/histidine kinase"/>
    <property type="match status" value="1"/>
</dbReference>
<sequence>MSTKRALSSRIIWIYTFPVLIAMLIGFIAFTAYMRSFLFENAYSESGKVLQQMAQSFEEKISFYAVPFQRFHGKIAHRLPSNLRASLLAECKKQNVVDVYYGGADGAFVSAKGYRGGDPDHPEFRTKSWFLESSRNKGFAYSGPNWNFSAERRVLTLSLPVWKRQNRIRGVIAEDIDVNDFRSTISALAKESGGVTVLLNNETDSVCTYFPYRTSLGDITLDSVHALLEPVRNLYDVDTLSSSGVVNFKLKDKDGRQYMALIAPVNKLPFHLVHIVPQNKTASLFSQKMWNFTLFSGICILFLIVMTIIVSQILFRRMISKDLTDSTNSSSLFDAILGSKYFSLILTDNHFRVLRASSNIANVRGGDDWHDLQGKILWDIIPNPEFKDFVLNAQKTAAPQTSEIGSHEIVVQRNDGKILWWNVSFNLLLEDDASVRYLFLVSDETSAVQKESILDSIMESSQNTIIIFDNSMKIIYVSKRICELFNIRRDQLVGVFYDDLPSIGISRTILEKPLAALESGALWSENFEVMLPNGNRIWCRGEGSVLRSKDSSEMGYLFFITDITPIMRAEQEAKDATRAKSEFLANMSHEIRTPMNAIIGMSDLVLSTELNSQQEHYLDRISYAAKSLLGIINNILDYSKIEAKKQELEHIPFDLRECVSNVLSITVVRIAGKSIELLADIDSRIPKRILGDPLHFSQILINLINNAEKFTEKGQVLLKMEVVKQEASQVTIWVGVVDSGIGMTPEQTAKLFQMFSQAEGSTTRKYGGTGLGLAISRSLVELMGGNLQVRSEAGKGSEFYFTLTFDMAEEPEEMAKPSPLQGKRLLLLDSNSCSRSILEKMCEDLNLQVDASGLAEDAEEKIQERGSGFYDAFVLSWDADDTPADRFVEHLKNKGMALPPILGIGMKNDESRLQAARAAGLNYLPKPFLLSDFQNALEETLGFSPVEKEFSVKPRAQDAYRFKRSKVLLVEDNILNQELAVELLTRVGLDVDVANNGKEGLEALKKNSYVLVLMDLQMPIMDGFEATRLIRALPDAEKKDLPIIAMSAYALQGDKEKSLAAGLNAHVTKPIDPTELYKEIARWIPCEETAPVENDETENSASVSPKDPFLSLFEKIPDLDVSLGLYRSAGNKAIYLKIIRRFVENFDGYVTEIQELIQNGDRENSVRMAHTLKGITGTIGCSALQAAFAKIEAQITNESEELKFTPWSALNKNLQTIIERLRKAIPLAAECIGEQNEKLVDDPDAEEKLDKAIQMLESAVRDAIPSSCRAAIKTVSHIRFDEARMDFIRLLEKAVEDFDFESAEAILQKLKTFKK</sequence>
<keyword evidence="12" id="KW-0902">Two-component regulatory system</keyword>
<dbReference type="Pfam" id="PF00512">
    <property type="entry name" value="HisKA"/>
    <property type="match status" value="1"/>
</dbReference>